<dbReference type="InterPro" id="IPR006145">
    <property type="entry name" value="PsdUridine_synth_RsuA/RluA"/>
</dbReference>
<evidence type="ECO:0000256" key="1">
    <source>
        <dbReference type="ARBA" id="ARBA00010876"/>
    </source>
</evidence>
<reference evidence="3" key="1">
    <citation type="submission" date="2020-01" db="EMBL/GenBank/DDBJ databases">
        <authorList>
            <person name="Meier V. D."/>
            <person name="Meier V D."/>
        </authorList>
    </citation>
    <scope>NUCLEOTIDE SEQUENCE</scope>
    <source>
        <strain evidence="3">HLG_WM_MAG_10</strain>
    </source>
</reference>
<dbReference type="GO" id="GO:0000455">
    <property type="term" value="P:enzyme-directed rRNA pseudouridine synthesis"/>
    <property type="evidence" value="ECO:0007669"/>
    <property type="project" value="TreeGrafter"/>
</dbReference>
<sequence>MQVVLATHVVPVIEVSQRLSDYLCGVFVQLPSRKSVKTAIKKGAVYVEGKKGHTGDWVKSHQEIQLIDLDKAPTKILKMPMDVLYEDAYLAVIVKPAGIPVSGNQFRTVENALLHNIQPSTAPDALKQPRAAHRLDAPTSGLLLIAKTKQARINLGAQFEAKTIQKRYQAIVIGATAPKGEINLPIEGKASLSVYECLETVDSLKSGQLSLLNLYPKTGRTHQLRIHLSALGFPILGDALYGKEGLVLKHKGLFLTAIELNFKHPISGKEQALVLPTPYKYEALLKREQRRFDNYQNPVK</sequence>
<gene>
    <name evidence="3" type="ORF">HELGO_WM53522</name>
</gene>
<dbReference type="CDD" id="cd02869">
    <property type="entry name" value="PseudoU_synth_RluA_like"/>
    <property type="match status" value="1"/>
</dbReference>
<dbReference type="GO" id="GO:0009982">
    <property type="term" value="F:pseudouridine synthase activity"/>
    <property type="evidence" value="ECO:0007669"/>
    <property type="project" value="InterPro"/>
</dbReference>
<accession>A0A6S6UHT4</accession>
<name>A0A6S6UHT4_9BACT</name>
<dbReference type="InterPro" id="IPR020103">
    <property type="entry name" value="PsdUridine_synth_cat_dom_sf"/>
</dbReference>
<comment type="similarity">
    <text evidence="1">Belongs to the pseudouridine synthase RluA family.</text>
</comment>
<dbReference type="Pfam" id="PF00849">
    <property type="entry name" value="PseudoU_synth_2"/>
    <property type="match status" value="1"/>
</dbReference>
<evidence type="ECO:0000259" key="2">
    <source>
        <dbReference type="Pfam" id="PF00849"/>
    </source>
</evidence>
<dbReference type="PANTHER" id="PTHR21600:SF87">
    <property type="entry name" value="RNA PSEUDOURIDYLATE SYNTHASE DOMAIN-CONTAINING PROTEIN 1"/>
    <property type="match status" value="1"/>
</dbReference>
<dbReference type="Gene3D" id="3.30.2350.10">
    <property type="entry name" value="Pseudouridine synthase"/>
    <property type="match status" value="1"/>
</dbReference>
<dbReference type="InterPro" id="IPR006224">
    <property type="entry name" value="PsdUridine_synth_RluA-like_CS"/>
</dbReference>
<dbReference type="GO" id="GO:0140098">
    <property type="term" value="F:catalytic activity, acting on RNA"/>
    <property type="evidence" value="ECO:0007669"/>
    <property type="project" value="UniProtKB-ARBA"/>
</dbReference>
<feature type="domain" description="Pseudouridine synthase RsuA/RluA-like" evidence="2">
    <location>
        <begin position="90"/>
        <end position="230"/>
    </location>
</feature>
<protein>
    <submittedName>
        <fullName evidence="3">Pseudouridine synthase</fullName>
    </submittedName>
</protein>
<proteinExistence type="inferred from homology"/>
<evidence type="ECO:0000313" key="3">
    <source>
        <dbReference type="EMBL" id="CAA6827740.1"/>
    </source>
</evidence>
<dbReference type="PROSITE" id="PS01129">
    <property type="entry name" value="PSI_RLU"/>
    <property type="match status" value="1"/>
</dbReference>
<dbReference type="PANTHER" id="PTHR21600">
    <property type="entry name" value="MITOCHONDRIAL RNA PSEUDOURIDINE SYNTHASE"/>
    <property type="match status" value="1"/>
</dbReference>
<dbReference type="InterPro" id="IPR050188">
    <property type="entry name" value="RluA_PseudoU_synthase"/>
</dbReference>
<dbReference type="EMBL" id="CACVAQ010000409">
    <property type="protein sequence ID" value="CAA6827740.1"/>
    <property type="molecule type" value="Genomic_DNA"/>
</dbReference>
<dbReference type="SUPFAM" id="SSF55120">
    <property type="entry name" value="Pseudouridine synthase"/>
    <property type="match status" value="1"/>
</dbReference>
<dbReference type="AlphaFoldDB" id="A0A6S6UHT4"/>
<dbReference type="GO" id="GO:0003723">
    <property type="term" value="F:RNA binding"/>
    <property type="evidence" value="ECO:0007669"/>
    <property type="project" value="InterPro"/>
</dbReference>
<organism evidence="3">
    <name type="scientific">uncultured Aureispira sp</name>
    <dbReference type="NCBI Taxonomy" id="1331704"/>
    <lineage>
        <taxon>Bacteria</taxon>
        <taxon>Pseudomonadati</taxon>
        <taxon>Bacteroidota</taxon>
        <taxon>Saprospiria</taxon>
        <taxon>Saprospirales</taxon>
        <taxon>Saprospiraceae</taxon>
        <taxon>Aureispira</taxon>
        <taxon>environmental samples</taxon>
    </lineage>
</organism>